<dbReference type="PANTHER" id="PTHR12526:SF630">
    <property type="entry name" value="GLYCOSYLTRANSFERASE"/>
    <property type="match status" value="1"/>
</dbReference>
<feature type="domain" description="Glycosyl transferase family 1" evidence="1">
    <location>
        <begin position="160"/>
        <end position="317"/>
    </location>
</feature>
<dbReference type="AlphaFoldDB" id="A0A238VQN6"/>
<dbReference type="PANTHER" id="PTHR12526">
    <property type="entry name" value="GLYCOSYLTRANSFERASE"/>
    <property type="match status" value="1"/>
</dbReference>
<protein>
    <submittedName>
        <fullName evidence="2">Glycosyltransferase involved in cell wall bisynthesis</fullName>
    </submittedName>
</protein>
<keyword evidence="2" id="KW-0808">Transferase</keyword>
<dbReference type="SUPFAM" id="SSF53756">
    <property type="entry name" value="UDP-Glycosyltransferase/glycogen phosphorylase"/>
    <property type="match status" value="1"/>
</dbReference>
<dbReference type="OrthoDB" id="139410at2"/>
<evidence type="ECO:0000313" key="2">
    <source>
        <dbReference type="EMBL" id="SNR36457.1"/>
    </source>
</evidence>
<evidence type="ECO:0000313" key="3">
    <source>
        <dbReference type="Proteomes" id="UP000198412"/>
    </source>
</evidence>
<reference evidence="3" key="1">
    <citation type="submission" date="2017-06" db="EMBL/GenBank/DDBJ databases">
        <authorList>
            <person name="Varghese N."/>
            <person name="Submissions S."/>
        </authorList>
    </citation>
    <scope>NUCLEOTIDE SEQUENCE [LARGE SCALE GENOMIC DNA]</scope>
    <source>
        <strain evidence="3">DSM 27993</strain>
    </source>
</reference>
<dbReference type="InterPro" id="IPR001296">
    <property type="entry name" value="Glyco_trans_1"/>
</dbReference>
<dbReference type="Pfam" id="PF00534">
    <property type="entry name" value="Glycos_transf_1"/>
    <property type="match status" value="1"/>
</dbReference>
<dbReference type="GO" id="GO:0016757">
    <property type="term" value="F:glycosyltransferase activity"/>
    <property type="evidence" value="ECO:0007669"/>
    <property type="project" value="InterPro"/>
</dbReference>
<dbReference type="RefSeq" id="WP_089377170.1">
    <property type="nucleotide sequence ID" value="NZ_FZNX01000001.1"/>
</dbReference>
<gene>
    <name evidence="2" type="ORF">SAMN04488111_0869</name>
</gene>
<keyword evidence="3" id="KW-1185">Reference proteome</keyword>
<evidence type="ECO:0000259" key="1">
    <source>
        <dbReference type="Pfam" id="PF00534"/>
    </source>
</evidence>
<proteinExistence type="predicted"/>
<name>A0A238VQN6_9FLAO</name>
<accession>A0A238VQN6</accession>
<dbReference type="Gene3D" id="3.40.50.2000">
    <property type="entry name" value="Glycogen Phosphorylase B"/>
    <property type="match status" value="2"/>
</dbReference>
<dbReference type="CDD" id="cd03801">
    <property type="entry name" value="GT4_PimA-like"/>
    <property type="match status" value="1"/>
</dbReference>
<dbReference type="EMBL" id="FZNX01000001">
    <property type="protein sequence ID" value="SNR36457.1"/>
    <property type="molecule type" value="Genomic_DNA"/>
</dbReference>
<sequence>MKRIVYIGNNLTKKTAYNSTMATLTELLLQQGFSVTVSSDKSNKILRLFDMVICVLKNRNKVDVLLIDTFSTLNFYYAFVISQFARLLNIKYIPILHGGNLPFRIENSKFTSKLIFKNSYKNISPSIYLQKEFSARGYKTEYIPNSIPIKEYNFKERQHLSPKILWVRAFDKTYNPLLAVKVLNLVKKQFENAKLCMVGPTKDGTFEEVQLLVDKLNLTENIKFTGVLKKEDWHQLSNEYDIFINTTNIDNMPVSLLEAMALGLPIISTNVGGIPYLIKNKENGILVSANDEQEMANAIINILNNPDEANRLSLSARLFSEQFDIEKIKVQWYNLLK</sequence>
<organism evidence="2 3">
    <name type="scientific">Lutibacter flavus</name>
    <dbReference type="NCBI Taxonomy" id="691689"/>
    <lineage>
        <taxon>Bacteria</taxon>
        <taxon>Pseudomonadati</taxon>
        <taxon>Bacteroidota</taxon>
        <taxon>Flavobacteriia</taxon>
        <taxon>Flavobacteriales</taxon>
        <taxon>Flavobacteriaceae</taxon>
        <taxon>Lutibacter</taxon>
    </lineage>
</organism>
<dbReference type="Proteomes" id="UP000198412">
    <property type="component" value="Unassembled WGS sequence"/>
</dbReference>